<comment type="caution">
    <text evidence="9">The sequence shown here is derived from an EMBL/GenBank/DDBJ whole genome shotgun (WGS) entry which is preliminary data.</text>
</comment>
<dbReference type="OrthoDB" id="9788108at2"/>
<protein>
    <submittedName>
        <fullName evidence="9">Sugar ABC transporter permease</fullName>
    </submittedName>
</protein>
<dbReference type="InterPro" id="IPR035906">
    <property type="entry name" value="MetI-like_sf"/>
</dbReference>
<feature type="transmembrane region" description="Helical" evidence="7">
    <location>
        <begin position="132"/>
        <end position="152"/>
    </location>
</feature>
<dbReference type="EMBL" id="RHHS01000005">
    <property type="protein sequence ID" value="RNB61706.1"/>
    <property type="molecule type" value="Genomic_DNA"/>
</dbReference>
<evidence type="ECO:0000256" key="7">
    <source>
        <dbReference type="RuleBase" id="RU363032"/>
    </source>
</evidence>
<dbReference type="GO" id="GO:0005886">
    <property type="term" value="C:plasma membrane"/>
    <property type="evidence" value="ECO:0007669"/>
    <property type="project" value="UniProtKB-SubCell"/>
</dbReference>
<reference evidence="9 10" key="1">
    <citation type="submission" date="2018-10" db="EMBL/GenBank/DDBJ databases">
        <title>Phylogenomics of Brevibacillus.</title>
        <authorList>
            <person name="Dunlap C."/>
        </authorList>
    </citation>
    <scope>NUCLEOTIDE SEQUENCE [LARGE SCALE GENOMIC DNA]</scope>
    <source>
        <strain evidence="9 10">DSM 100115</strain>
    </source>
</reference>
<evidence type="ECO:0000256" key="4">
    <source>
        <dbReference type="ARBA" id="ARBA00022692"/>
    </source>
</evidence>
<dbReference type="Gene3D" id="1.10.3720.10">
    <property type="entry name" value="MetI-like"/>
    <property type="match status" value="1"/>
</dbReference>
<feature type="transmembrane region" description="Helical" evidence="7">
    <location>
        <begin position="289"/>
        <end position="310"/>
    </location>
</feature>
<proteinExistence type="inferred from homology"/>
<dbReference type="CDD" id="cd06261">
    <property type="entry name" value="TM_PBP2"/>
    <property type="match status" value="1"/>
</dbReference>
<evidence type="ECO:0000256" key="6">
    <source>
        <dbReference type="ARBA" id="ARBA00023136"/>
    </source>
</evidence>
<feature type="transmembrane region" description="Helical" evidence="7">
    <location>
        <begin position="37"/>
        <end position="63"/>
    </location>
</feature>
<keyword evidence="4 7" id="KW-0812">Transmembrane</keyword>
<feature type="transmembrane region" description="Helical" evidence="7">
    <location>
        <begin position="182"/>
        <end position="203"/>
    </location>
</feature>
<dbReference type="Proteomes" id="UP000268829">
    <property type="component" value="Unassembled WGS sequence"/>
</dbReference>
<dbReference type="Pfam" id="PF00528">
    <property type="entry name" value="BPD_transp_1"/>
    <property type="match status" value="1"/>
</dbReference>
<evidence type="ECO:0000256" key="2">
    <source>
        <dbReference type="ARBA" id="ARBA00022448"/>
    </source>
</evidence>
<dbReference type="InterPro" id="IPR051393">
    <property type="entry name" value="ABC_transporter_permease"/>
</dbReference>
<dbReference type="PROSITE" id="PS50928">
    <property type="entry name" value="ABC_TM1"/>
    <property type="match status" value="1"/>
</dbReference>
<evidence type="ECO:0000256" key="5">
    <source>
        <dbReference type="ARBA" id="ARBA00022989"/>
    </source>
</evidence>
<evidence type="ECO:0000259" key="8">
    <source>
        <dbReference type="PROSITE" id="PS50928"/>
    </source>
</evidence>
<name>A0A3M8BEA1_9BACL</name>
<feature type="domain" description="ABC transmembrane type-1" evidence="8">
    <location>
        <begin position="95"/>
        <end position="307"/>
    </location>
</feature>
<dbReference type="GO" id="GO:0055085">
    <property type="term" value="P:transmembrane transport"/>
    <property type="evidence" value="ECO:0007669"/>
    <property type="project" value="InterPro"/>
</dbReference>
<evidence type="ECO:0000313" key="10">
    <source>
        <dbReference type="Proteomes" id="UP000268829"/>
    </source>
</evidence>
<dbReference type="PANTHER" id="PTHR30193:SF37">
    <property type="entry name" value="INNER MEMBRANE ABC TRANSPORTER PERMEASE PROTEIN YCJO"/>
    <property type="match status" value="1"/>
</dbReference>
<comment type="similarity">
    <text evidence="7">Belongs to the binding-protein-dependent transport system permease family.</text>
</comment>
<dbReference type="SUPFAM" id="SSF161098">
    <property type="entry name" value="MetI-like"/>
    <property type="match status" value="1"/>
</dbReference>
<dbReference type="AlphaFoldDB" id="A0A3M8BEA1"/>
<organism evidence="9 10">
    <name type="scientific">Brevibacillus gelatini</name>
    <dbReference type="NCBI Taxonomy" id="1655277"/>
    <lineage>
        <taxon>Bacteria</taxon>
        <taxon>Bacillati</taxon>
        <taxon>Bacillota</taxon>
        <taxon>Bacilli</taxon>
        <taxon>Bacillales</taxon>
        <taxon>Paenibacillaceae</taxon>
        <taxon>Brevibacillus</taxon>
    </lineage>
</organism>
<sequence length="318" mass="35495">MRKAATAHELPGTGQVQAKAAGMPVAWLELATRLRPYLYLAPAMICFLLFFFYPIGSIIYLSFLDWSLINLEEMEWVGLQNYRDLLADQDFRQVLGNTAVFTVATVGIGLTLSFLLALWLNKKAKVYGIIQATVFSPHIISLVSVSMLWMWLMDPQFGLLNAALEAVGLPGYTWLADPKSSLLSLIIVSIWKGVGYNTLIFIAGLQSIPGDIYEAAALDQSPWWRTLVRITIPMLSPTIFFLLIINTISSFQVFDTIAIMTQGGPINSTNMLVYYIYEQGMDFYNGGLAASASVILLILVGILTALHFLFMSRRVHYR</sequence>
<keyword evidence="6 7" id="KW-0472">Membrane</keyword>
<evidence type="ECO:0000256" key="1">
    <source>
        <dbReference type="ARBA" id="ARBA00004651"/>
    </source>
</evidence>
<gene>
    <name evidence="9" type="ORF">EDM57_01050</name>
</gene>
<feature type="transmembrane region" description="Helical" evidence="7">
    <location>
        <begin position="99"/>
        <end position="120"/>
    </location>
</feature>
<accession>A0A3M8BEA1</accession>
<dbReference type="RefSeq" id="WP_122902926.1">
    <property type="nucleotide sequence ID" value="NZ_RHHS01000005.1"/>
</dbReference>
<dbReference type="SUPFAM" id="SSF160964">
    <property type="entry name" value="MalF N-terminal region-like"/>
    <property type="match status" value="1"/>
</dbReference>
<dbReference type="PANTHER" id="PTHR30193">
    <property type="entry name" value="ABC TRANSPORTER PERMEASE PROTEIN"/>
    <property type="match status" value="1"/>
</dbReference>
<keyword evidence="10" id="KW-1185">Reference proteome</keyword>
<keyword evidence="3" id="KW-1003">Cell membrane</keyword>
<keyword evidence="2 7" id="KW-0813">Transport</keyword>
<evidence type="ECO:0000313" key="9">
    <source>
        <dbReference type="EMBL" id="RNB61706.1"/>
    </source>
</evidence>
<keyword evidence="5 7" id="KW-1133">Transmembrane helix</keyword>
<comment type="subcellular location">
    <subcellularLocation>
        <location evidence="1 7">Cell membrane</location>
        <topology evidence="1 7">Multi-pass membrane protein</topology>
    </subcellularLocation>
</comment>
<dbReference type="InterPro" id="IPR000515">
    <property type="entry name" value="MetI-like"/>
</dbReference>
<feature type="transmembrane region" description="Helical" evidence="7">
    <location>
        <begin position="223"/>
        <end position="245"/>
    </location>
</feature>
<evidence type="ECO:0000256" key="3">
    <source>
        <dbReference type="ARBA" id="ARBA00022475"/>
    </source>
</evidence>